<organism evidence="2 3">
    <name type="scientific">Acaulospora morrowiae</name>
    <dbReference type="NCBI Taxonomy" id="94023"/>
    <lineage>
        <taxon>Eukaryota</taxon>
        <taxon>Fungi</taxon>
        <taxon>Fungi incertae sedis</taxon>
        <taxon>Mucoromycota</taxon>
        <taxon>Glomeromycotina</taxon>
        <taxon>Glomeromycetes</taxon>
        <taxon>Diversisporales</taxon>
        <taxon>Acaulosporaceae</taxon>
        <taxon>Acaulospora</taxon>
    </lineage>
</organism>
<dbReference type="InterPro" id="IPR000719">
    <property type="entry name" value="Prot_kinase_dom"/>
</dbReference>
<dbReference type="OrthoDB" id="2330950at2759"/>
<dbReference type="EMBL" id="CAJVPV010003296">
    <property type="protein sequence ID" value="CAG8548264.1"/>
    <property type="molecule type" value="Genomic_DNA"/>
</dbReference>
<dbReference type="InterPro" id="IPR011009">
    <property type="entry name" value="Kinase-like_dom_sf"/>
</dbReference>
<dbReference type="Pfam" id="PF00069">
    <property type="entry name" value="Pkinase"/>
    <property type="match status" value="1"/>
</dbReference>
<evidence type="ECO:0000313" key="3">
    <source>
        <dbReference type="Proteomes" id="UP000789342"/>
    </source>
</evidence>
<dbReference type="PROSITE" id="PS50011">
    <property type="entry name" value="PROTEIN_KINASE_DOM"/>
    <property type="match status" value="1"/>
</dbReference>
<name>A0A9N9B1V8_9GLOM</name>
<feature type="domain" description="Protein kinase" evidence="1">
    <location>
        <begin position="192"/>
        <end position="442"/>
    </location>
</feature>
<sequence length="442" mass="50119">MCFTIFILLETIKDLRNDLFLARTGNTRKPSSVYKYVKEHGDVQTWKIEEDIGTEPLFGHRVFIQYPNAPIQGSSEITINQLFCKNVVNEIVKKLYLESQLLVLGDYGSRKGQVYADIIIGHANYHQELTNSPPDLSKGLGWKVENDLNNSTKVKEGKDDDGAPKVKFEESPNYEWSEHTASLITGLICCYYDDLIKSKTRASGEKNKSQNNDYTYILHHTLEPEECIVFLAQVHDYGIKDAVLKIEVCKNSEISQVYREISALRALSNLSCVPKILFEGHTEGGSLALLTGFAGQPLESWVSDNGNIDDHTLFQIILNLLSCLEKIHADYYTHGDVAMRNVIYRNGHFYLIDFGLATMLQLHPDQCQAIIQDYINLCQIIGVIKFGKKISLLELIDKLDGELKLFVTAIDNASKWKIFNEEKWLEKFSAEVKQLHEGSSPT</sequence>
<dbReference type="InterPro" id="IPR052396">
    <property type="entry name" value="Meiotic_Drive_Suppr_Kinase"/>
</dbReference>
<evidence type="ECO:0000313" key="2">
    <source>
        <dbReference type="EMBL" id="CAG8548264.1"/>
    </source>
</evidence>
<dbReference type="GO" id="GO:0005524">
    <property type="term" value="F:ATP binding"/>
    <property type="evidence" value="ECO:0007669"/>
    <property type="project" value="InterPro"/>
</dbReference>
<comment type="caution">
    <text evidence="2">The sequence shown here is derived from an EMBL/GenBank/DDBJ whole genome shotgun (WGS) entry which is preliminary data.</text>
</comment>
<dbReference type="PANTHER" id="PTHR37171:SF1">
    <property type="entry name" value="SERINE_THREONINE-PROTEIN KINASE YRZF-RELATED"/>
    <property type="match status" value="1"/>
</dbReference>
<evidence type="ECO:0000259" key="1">
    <source>
        <dbReference type="PROSITE" id="PS50011"/>
    </source>
</evidence>
<reference evidence="2" key="1">
    <citation type="submission" date="2021-06" db="EMBL/GenBank/DDBJ databases">
        <authorList>
            <person name="Kallberg Y."/>
            <person name="Tangrot J."/>
            <person name="Rosling A."/>
        </authorList>
    </citation>
    <scope>NUCLEOTIDE SEQUENCE</scope>
    <source>
        <strain evidence="2">CL551</strain>
    </source>
</reference>
<dbReference type="GO" id="GO:0004672">
    <property type="term" value="F:protein kinase activity"/>
    <property type="evidence" value="ECO:0007669"/>
    <property type="project" value="InterPro"/>
</dbReference>
<dbReference type="SMART" id="SM00220">
    <property type="entry name" value="S_TKc"/>
    <property type="match status" value="1"/>
</dbReference>
<gene>
    <name evidence="2" type="ORF">AMORRO_LOCUS5449</name>
</gene>
<dbReference type="AlphaFoldDB" id="A0A9N9B1V8"/>
<keyword evidence="3" id="KW-1185">Reference proteome</keyword>
<dbReference type="SUPFAM" id="SSF56112">
    <property type="entry name" value="Protein kinase-like (PK-like)"/>
    <property type="match status" value="1"/>
</dbReference>
<dbReference type="PANTHER" id="PTHR37171">
    <property type="entry name" value="SERINE/THREONINE-PROTEIN KINASE YRZF-RELATED"/>
    <property type="match status" value="1"/>
</dbReference>
<dbReference type="Gene3D" id="1.10.510.10">
    <property type="entry name" value="Transferase(Phosphotransferase) domain 1"/>
    <property type="match status" value="1"/>
</dbReference>
<protein>
    <submittedName>
        <fullName evidence="2">2523_t:CDS:1</fullName>
    </submittedName>
</protein>
<dbReference type="Proteomes" id="UP000789342">
    <property type="component" value="Unassembled WGS sequence"/>
</dbReference>
<proteinExistence type="predicted"/>
<accession>A0A9N9B1V8</accession>